<dbReference type="CDD" id="cd21809">
    <property type="entry name" value="ABC-2_lan_permease-like"/>
    <property type="match status" value="1"/>
</dbReference>
<dbReference type="RefSeq" id="WP_133236099.1">
    <property type="nucleotide sequence ID" value="NZ_SOZE01000041.1"/>
</dbReference>
<evidence type="ECO:0000256" key="1">
    <source>
        <dbReference type="SAM" id="Phobius"/>
    </source>
</evidence>
<proteinExistence type="predicted"/>
<evidence type="ECO:0008006" key="4">
    <source>
        <dbReference type="Google" id="ProtNLM"/>
    </source>
</evidence>
<keyword evidence="3" id="KW-1185">Reference proteome</keyword>
<dbReference type="AlphaFoldDB" id="A0A4Y8S4Z7"/>
<gene>
    <name evidence="2" type="ORF">E2R66_25060</name>
</gene>
<comment type="caution">
    <text evidence="2">The sequence shown here is derived from an EMBL/GenBank/DDBJ whole genome shotgun (WGS) entry which is preliminary data.</text>
</comment>
<accession>A0A4Y8S4Z7</accession>
<evidence type="ECO:0000313" key="2">
    <source>
        <dbReference type="EMBL" id="TFF33640.1"/>
    </source>
</evidence>
<sequence>MNQYIHSFQSEWLKRKRSLASWLVICGAFFTPLIITTSKIVRHSMLASAGRSPQYWENLWKISWESMAVFLLPLGAILASSLITQLEYKNNSWKLLHTTPQSYRVIFLAKLSVILVMMLQFLVLFNIGIYFSGVLPGLLFGVPYPRQPIPYLHFLAENGRYFIACLPIIALQYLISLRFKNFLVPVGVGLVIWILSIAVLHWPYGHWIPYTYCGFNYLKDQAKHHQQFPPIPFALGYFTLFAVIAYILYLHQKEKG</sequence>
<dbReference type="Pfam" id="PF12730">
    <property type="entry name" value="ABC2_membrane_4"/>
    <property type="match status" value="1"/>
</dbReference>
<reference evidence="2 3" key="1">
    <citation type="journal article" date="2017" name="Int. J. Syst. Evol. Microbiol.">
        <title>Mucilaginibacterpsychrotolerans sp. nov., isolated from peatlands.</title>
        <authorList>
            <person name="Deng Y."/>
            <person name="Shen L."/>
            <person name="Xu B."/>
            <person name="Liu Y."/>
            <person name="Gu Z."/>
            <person name="Liu H."/>
            <person name="Zhou Y."/>
        </authorList>
    </citation>
    <scope>NUCLEOTIDE SEQUENCE [LARGE SCALE GENOMIC DNA]</scope>
    <source>
        <strain evidence="2 3">NH7-4</strain>
    </source>
</reference>
<evidence type="ECO:0000313" key="3">
    <source>
        <dbReference type="Proteomes" id="UP000297540"/>
    </source>
</evidence>
<feature type="transmembrane region" description="Helical" evidence="1">
    <location>
        <begin position="20"/>
        <end position="42"/>
    </location>
</feature>
<dbReference type="OrthoDB" id="5946463at2"/>
<dbReference type="Proteomes" id="UP000297540">
    <property type="component" value="Unassembled WGS sequence"/>
</dbReference>
<feature type="transmembrane region" description="Helical" evidence="1">
    <location>
        <begin position="62"/>
        <end position="84"/>
    </location>
</feature>
<keyword evidence="1" id="KW-0812">Transmembrane</keyword>
<keyword evidence="1" id="KW-0472">Membrane</keyword>
<name>A0A4Y8S4Z7_9SPHI</name>
<dbReference type="PANTHER" id="PTHR37305:SF1">
    <property type="entry name" value="MEMBRANE PROTEIN"/>
    <property type="match status" value="1"/>
</dbReference>
<dbReference type="EMBL" id="SOZE01000041">
    <property type="protein sequence ID" value="TFF33640.1"/>
    <property type="molecule type" value="Genomic_DNA"/>
</dbReference>
<dbReference type="PANTHER" id="PTHR37305">
    <property type="entry name" value="INTEGRAL MEMBRANE PROTEIN-RELATED"/>
    <property type="match status" value="1"/>
</dbReference>
<protein>
    <recommendedName>
        <fullName evidence="4">ABC transporter permease</fullName>
    </recommendedName>
</protein>
<feature type="transmembrane region" description="Helical" evidence="1">
    <location>
        <begin position="151"/>
        <end position="175"/>
    </location>
</feature>
<feature type="transmembrane region" description="Helical" evidence="1">
    <location>
        <begin position="231"/>
        <end position="250"/>
    </location>
</feature>
<feature type="transmembrane region" description="Helical" evidence="1">
    <location>
        <begin position="182"/>
        <end position="202"/>
    </location>
</feature>
<keyword evidence="1" id="KW-1133">Transmembrane helix</keyword>
<feature type="transmembrane region" description="Helical" evidence="1">
    <location>
        <begin position="105"/>
        <end position="131"/>
    </location>
</feature>
<organism evidence="2 3">
    <name type="scientific">Mucilaginibacter psychrotolerans</name>
    <dbReference type="NCBI Taxonomy" id="1524096"/>
    <lineage>
        <taxon>Bacteria</taxon>
        <taxon>Pseudomonadati</taxon>
        <taxon>Bacteroidota</taxon>
        <taxon>Sphingobacteriia</taxon>
        <taxon>Sphingobacteriales</taxon>
        <taxon>Sphingobacteriaceae</taxon>
        <taxon>Mucilaginibacter</taxon>
    </lineage>
</organism>